<organism evidence="2 3">
    <name type="scientific">Labrys neptuniae</name>
    <dbReference type="NCBI Taxonomy" id="376174"/>
    <lineage>
        <taxon>Bacteria</taxon>
        <taxon>Pseudomonadati</taxon>
        <taxon>Pseudomonadota</taxon>
        <taxon>Alphaproteobacteria</taxon>
        <taxon>Hyphomicrobiales</taxon>
        <taxon>Xanthobacteraceae</taxon>
        <taxon>Labrys</taxon>
    </lineage>
</organism>
<dbReference type="SUPFAM" id="SSF53448">
    <property type="entry name" value="Nucleotide-diphospho-sugar transferases"/>
    <property type="match status" value="1"/>
</dbReference>
<dbReference type="PANTHER" id="PTHR43685:SF2">
    <property type="entry name" value="GLYCOSYLTRANSFERASE 2-LIKE DOMAIN-CONTAINING PROTEIN"/>
    <property type="match status" value="1"/>
</dbReference>
<dbReference type="EMBL" id="JBFNQD010000028">
    <property type="protein sequence ID" value="MEW9310477.1"/>
    <property type="molecule type" value="Genomic_DNA"/>
</dbReference>
<dbReference type="InterPro" id="IPR050834">
    <property type="entry name" value="Glycosyltransf_2"/>
</dbReference>
<dbReference type="PANTHER" id="PTHR43685">
    <property type="entry name" value="GLYCOSYLTRANSFERASE"/>
    <property type="match status" value="1"/>
</dbReference>
<dbReference type="InterPro" id="IPR001173">
    <property type="entry name" value="Glyco_trans_2-like"/>
</dbReference>
<dbReference type="EC" id="2.4.-.-" evidence="2"/>
<comment type="caution">
    <text evidence="2">The sequence shown here is derived from an EMBL/GenBank/DDBJ whole genome shotgun (WGS) entry which is preliminary data.</text>
</comment>
<evidence type="ECO:0000313" key="2">
    <source>
        <dbReference type="EMBL" id="MEW9310477.1"/>
    </source>
</evidence>
<dbReference type="Pfam" id="PF00535">
    <property type="entry name" value="Glycos_transf_2"/>
    <property type="match status" value="1"/>
</dbReference>
<proteinExistence type="predicted"/>
<dbReference type="CDD" id="cd00761">
    <property type="entry name" value="Glyco_tranf_GTA_type"/>
    <property type="match status" value="1"/>
</dbReference>
<feature type="domain" description="Glycosyltransferase 2-like" evidence="1">
    <location>
        <begin position="7"/>
        <end position="123"/>
    </location>
</feature>
<dbReference type="Proteomes" id="UP001555786">
    <property type="component" value="Unassembled WGS sequence"/>
</dbReference>
<keyword evidence="2" id="KW-0808">Transferase</keyword>
<gene>
    <name evidence="2" type="ORF">ABXS05_33375</name>
</gene>
<reference evidence="2 3" key="1">
    <citation type="submission" date="2024-07" db="EMBL/GenBank/DDBJ databases">
        <title>Description of Labrys sedimenti sp. nov., isolated from a diclofenac-degrading enrichment culture.</title>
        <authorList>
            <person name="Tancsics A."/>
            <person name="Csepanyi A."/>
        </authorList>
    </citation>
    <scope>NUCLEOTIDE SEQUENCE [LARGE SCALE GENOMIC DNA]</scope>
    <source>
        <strain evidence="2 3">LMG 23578</strain>
    </source>
</reference>
<sequence length="247" mass="26944">MSQPELSIIIPTKDRPDLLRRALASTQAQSFRDFELVVVDDGDGSGARLAEELGVDRLHALLTGGSGQVPARNLGVAAARGRRIAFLDDDDWWAEPDHLERVLAKADSRGLLYASGRIVAEGDRADAGSELTFEAHADAEAIRRDNRLLVSGVVYPRSLHQNLGPFDDKLPYYWDWDWYLRLFAAGVPFSGPLGDGVRISARNDSVSAAANLAARQANLTRLSAKHGLSQLVLRNHESIAREGGRPS</sequence>
<evidence type="ECO:0000313" key="3">
    <source>
        <dbReference type="Proteomes" id="UP001555786"/>
    </source>
</evidence>
<accession>A0ABV3PXR8</accession>
<dbReference type="Gene3D" id="3.90.550.10">
    <property type="entry name" value="Spore Coat Polysaccharide Biosynthesis Protein SpsA, Chain A"/>
    <property type="match status" value="1"/>
</dbReference>
<dbReference type="GO" id="GO:0016757">
    <property type="term" value="F:glycosyltransferase activity"/>
    <property type="evidence" value="ECO:0007669"/>
    <property type="project" value="UniProtKB-KW"/>
</dbReference>
<keyword evidence="3" id="KW-1185">Reference proteome</keyword>
<protein>
    <submittedName>
        <fullName evidence="2">Glycosyltransferase family A protein</fullName>
        <ecNumber evidence="2">2.4.-.-</ecNumber>
    </submittedName>
</protein>
<dbReference type="InterPro" id="IPR029044">
    <property type="entry name" value="Nucleotide-diphossugar_trans"/>
</dbReference>
<keyword evidence="2" id="KW-0328">Glycosyltransferase</keyword>
<name>A0ABV3PXR8_9HYPH</name>
<dbReference type="RefSeq" id="WP_367626868.1">
    <property type="nucleotide sequence ID" value="NZ_JBFNQD010000028.1"/>
</dbReference>
<evidence type="ECO:0000259" key="1">
    <source>
        <dbReference type="Pfam" id="PF00535"/>
    </source>
</evidence>